<evidence type="ECO:0000256" key="14">
    <source>
        <dbReference type="PIRSR" id="PIRSR601952-2"/>
    </source>
</evidence>
<evidence type="ECO:0000256" key="15">
    <source>
        <dbReference type="RuleBase" id="RU003946"/>
    </source>
</evidence>
<keyword evidence="4" id="KW-1003">Cell membrane</keyword>
<evidence type="ECO:0000256" key="8">
    <source>
        <dbReference type="ARBA" id="ARBA00022833"/>
    </source>
</evidence>
<dbReference type="PhylomeDB" id="B4J9P6"/>
<dbReference type="GO" id="GO:0098552">
    <property type="term" value="C:side of membrane"/>
    <property type="evidence" value="ECO:0007669"/>
    <property type="project" value="UniProtKB-KW"/>
</dbReference>
<dbReference type="PROSITE" id="PS00123">
    <property type="entry name" value="ALKALINE_PHOSPHATASE"/>
    <property type="match status" value="1"/>
</dbReference>
<dbReference type="PANTHER" id="PTHR11596">
    <property type="entry name" value="ALKALINE PHOSPHATASE"/>
    <property type="match status" value="1"/>
</dbReference>
<feature type="binding site" evidence="14">
    <location>
        <position position="408"/>
    </location>
    <ligand>
        <name>Zn(2+)</name>
        <dbReference type="ChEBI" id="CHEBI:29105"/>
        <label>2</label>
    </ligand>
</feature>
<gene>
    <name evidence="18" type="primary">Dgri\GH21450</name>
    <name evidence="18" type="ORF">Dgri_GH21450</name>
</gene>
<comment type="subcellular location">
    <subcellularLocation>
        <location evidence="1">Cell membrane</location>
        <topology evidence="1">Lipid-anchor</topology>
        <topology evidence="1">GPI-anchor</topology>
    </subcellularLocation>
</comment>
<keyword evidence="10" id="KW-0472">Membrane</keyword>
<keyword evidence="7 16" id="KW-0378">Hydrolase</keyword>
<evidence type="ECO:0000256" key="16">
    <source>
        <dbReference type="RuleBase" id="RU003947"/>
    </source>
</evidence>
<evidence type="ECO:0000256" key="17">
    <source>
        <dbReference type="SAM" id="SignalP"/>
    </source>
</evidence>
<protein>
    <recommendedName>
        <fullName evidence="3 16">Alkaline phosphatase</fullName>
        <ecNumber evidence="3 16">3.1.3.1</ecNumber>
    </recommendedName>
</protein>
<comment type="cofactor">
    <cofactor evidence="14">
        <name>Zn(2+)</name>
        <dbReference type="ChEBI" id="CHEBI:29105"/>
    </cofactor>
    <text evidence="14">Binds 2 Zn(2+) ions.</text>
</comment>
<feature type="signal peptide" evidence="17">
    <location>
        <begin position="1"/>
        <end position="21"/>
    </location>
</feature>
<feature type="binding site" evidence="14">
    <location>
        <position position="207"/>
    </location>
    <ligand>
        <name>Mg(2+)</name>
        <dbReference type="ChEBI" id="CHEBI:18420"/>
    </ligand>
</feature>
<dbReference type="OrthoDB" id="5818554at2759"/>
<dbReference type="GO" id="GO:0004035">
    <property type="term" value="F:alkaline phosphatase activity"/>
    <property type="evidence" value="ECO:0007669"/>
    <property type="project" value="UniProtKB-EC"/>
</dbReference>
<evidence type="ECO:0000256" key="10">
    <source>
        <dbReference type="ARBA" id="ARBA00023136"/>
    </source>
</evidence>
<feature type="chain" id="PRO_5002811829" description="Alkaline phosphatase" evidence="17">
    <location>
        <begin position="22"/>
        <end position="529"/>
    </location>
</feature>
<evidence type="ECO:0000256" key="1">
    <source>
        <dbReference type="ARBA" id="ARBA00004609"/>
    </source>
</evidence>
<keyword evidence="19" id="KW-1185">Reference proteome</keyword>
<dbReference type="GO" id="GO:0046872">
    <property type="term" value="F:metal ion binding"/>
    <property type="evidence" value="ECO:0007669"/>
    <property type="project" value="UniProtKB-KW"/>
</dbReference>
<feature type="active site" description="Phosphoserine intermediate" evidence="13">
    <location>
        <position position="142"/>
    </location>
</feature>
<dbReference type="InterPro" id="IPR017850">
    <property type="entry name" value="Alkaline_phosphatase_core_sf"/>
</dbReference>
<dbReference type="CDD" id="cd16012">
    <property type="entry name" value="ALP"/>
    <property type="match status" value="1"/>
</dbReference>
<comment type="catalytic activity">
    <reaction evidence="16">
        <text>a phosphate monoester + H2O = an alcohol + phosphate</text>
        <dbReference type="Rhea" id="RHEA:15017"/>
        <dbReference type="ChEBI" id="CHEBI:15377"/>
        <dbReference type="ChEBI" id="CHEBI:30879"/>
        <dbReference type="ChEBI" id="CHEBI:43474"/>
        <dbReference type="ChEBI" id="CHEBI:67140"/>
        <dbReference type="EC" id="3.1.3.1"/>
    </reaction>
</comment>
<dbReference type="FunFam" id="3.40.720.10:FF:000008">
    <property type="entry name" value="Alkaline phosphatase"/>
    <property type="match status" value="1"/>
</dbReference>
<evidence type="ECO:0000313" key="18">
    <source>
        <dbReference type="EMBL" id="EDW01460.1"/>
    </source>
</evidence>
<feature type="binding site" evidence="14">
    <location>
        <position position="361"/>
    </location>
    <ligand>
        <name>Mg(2+)</name>
        <dbReference type="ChEBI" id="CHEBI:18420"/>
    </ligand>
</feature>
<feature type="binding site" evidence="14">
    <location>
        <position position="92"/>
    </location>
    <ligand>
        <name>Mg(2+)</name>
        <dbReference type="ChEBI" id="CHEBI:18420"/>
    </ligand>
</feature>
<dbReference type="SUPFAM" id="SSF53649">
    <property type="entry name" value="Alkaline phosphatase-like"/>
    <property type="match status" value="1"/>
</dbReference>
<evidence type="ECO:0000256" key="2">
    <source>
        <dbReference type="ARBA" id="ARBA00005984"/>
    </source>
</evidence>
<sequence length="529" mass="57160">MLCGKQLILIVVLAVVALATASDGVHDVRELTGASLVQPAFSTDVAIGKYTPPEEMDRKFWYDLANKELAARLKLTQPNTKKAKNLILFLGDGMSLSTVTGARILKGQRQGHTGEEASLSFETFPHTGLSRTYCSNAQVPDSACTATAYLCGVKTNIINIGVTAAVSFNNCTESQDPANRLTSIAEWAQNAGKATGIVTTTTLTHASPSGAYAKTANRMWECDTDVKDYDVDPKTCIDMATQLITQIPGKNFDVMLGGGMGKFLPKTIQDVHGNQGERSDGINLLSRWQAQHPGGVLVSNRNHLLSVNVSSVKSIIGLFQSDLMDFNMEADASYQPTLSEMTEVTIKKLSQNKNGYFAFIEGGRIDHGNHYNQAGYALDETLEFEKAIKLARDLTNIEDTLIVVTSDHGHTLSIAGYPGRGTPILGLNNHDRDVNGVKYTVLNYAAGPKNYLDKKGQRIDLTNKIGANDFVFPSYITKDIGVHSGEDVGIFASGPQSHLFTGMMQQSTIPHLMAYAACIGNGPKLCDAK</sequence>
<evidence type="ECO:0000313" key="19">
    <source>
        <dbReference type="Proteomes" id="UP000001070"/>
    </source>
</evidence>
<dbReference type="eggNOG" id="KOG4126">
    <property type="taxonomic scope" value="Eukaryota"/>
</dbReference>
<dbReference type="GO" id="GO:0005886">
    <property type="term" value="C:plasma membrane"/>
    <property type="evidence" value="ECO:0007669"/>
    <property type="project" value="UniProtKB-SubCell"/>
</dbReference>
<organism evidence="19">
    <name type="scientific">Drosophila grimshawi</name>
    <name type="common">Hawaiian fruit fly</name>
    <name type="synonym">Idiomyia grimshawi</name>
    <dbReference type="NCBI Taxonomy" id="7222"/>
    <lineage>
        <taxon>Eukaryota</taxon>
        <taxon>Metazoa</taxon>
        <taxon>Ecdysozoa</taxon>
        <taxon>Arthropoda</taxon>
        <taxon>Hexapoda</taxon>
        <taxon>Insecta</taxon>
        <taxon>Pterygota</taxon>
        <taxon>Neoptera</taxon>
        <taxon>Endopterygota</taxon>
        <taxon>Diptera</taxon>
        <taxon>Brachycera</taxon>
        <taxon>Muscomorpha</taxon>
        <taxon>Ephydroidea</taxon>
        <taxon>Drosophilidae</taxon>
        <taxon>Drosophila</taxon>
        <taxon>Hawaiian Drosophila</taxon>
    </lineage>
</organism>
<evidence type="ECO:0000256" key="12">
    <source>
        <dbReference type="ARBA" id="ARBA00023288"/>
    </source>
</evidence>
<evidence type="ECO:0000256" key="9">
    <source>
        <dbReference type="ARBA" id="ARBA00022842"/>
    </source>
</evidence>
<dbReference type="SMART" id="SM00098">
    <property type="entry name" value="alkPPc"/>
    <property type="match status" value="1"/>
</dbReference>
<keyword evidence="5" id="KW-0336">GPI-anchor</keyword>
<feature type="binding site" evidence="14">
    <location>
        <position position="205"/>
    </location>
    <ligand>
        <name>Mg(2+)</name>
        <dbReference type="ChEBI" id="CHEBI:18420"/>
    </ligand>
</feature>
<dbReference type="EMBL" id="CH916367">
    <property type="protein sequence ID" value="EDW01460.1"/>
    <property type="molecule type" value="Genomic_DNA"/>
</dbReference>
<reference evidence="18 19" key="1">
    <citation type="journal article" date="2007" name="Nature">
        <title>Evolution of genes and genomes on the Drosophila phylogeny.</title>
        <authorList>
            <consortium name="Drosophila 12 Genomes Consortium"/>
            <person name="Clark A.G."/>
            <person name="Eisen M.B."/>
            <person name="Smith D.R."/>
            <person name="Bergman C.M."/>
            <person name="Oliver B."/>
            <person name="Markow T.A."/>
            <person name="Kaufman T.C."/>
            <person name="Kellis M."/>
            <person name="Gelbart W."/>
            <person name="Iyer V.N."/>
            <person name="Pollard D.A."/>
            <person name="Sackton T.B."/>
            <person name="Larracuente A.M."/>
            <person name="Singh N.D."/>
            <person name="Abad J.P."/>
            <person name="Abt D.N."/>
            <person name="Adryan B."/>
            <person name="Aguade M."/>
            <person name="Akashi H."/>
            <person name="Anderson W.W."/>
            <person name="Aquadro C.F."/>
            <person name="Ardell D.H."/>
            <person name="Arguello R."/>
            <person name="Artieri C.G."/>
            <person name="Barbash D.A."/>
            <person name="Barker D."/>
            <person name="Barsanti P."/>
            <person name="Batterham P."/>
            <person name="Batzoglou S."/>
            <person name="Begun D."/>
            <person name="Bhutkar A."/>
            <person name="Blanco E."/>
            <person name="Bosak S.A."/>
            <person name="Bradley R.K."/>
            <person name="Brand A.D."/>
            <person name="Brent M.R."/>
            <person name="Brooks A.N."/>
            <person name="Brown R.H."/>
            <person name="Butlin R.K."/>
            <person name="Caggese C."/>
            <person name="Calvi B.R."/>
            <person name="Bernardo de Carvalho A."/>
            <person name="Caspi A."/>
            <person name="Castrezana S."/>
            <person name="Celniker S.E."/>
            <person name="Chang J.L."/>
            <person name="Chapple C."/>
            <person name="Chatterji S."/>
            <person name="Chinwalla A."/>
            <person name="Civetta A."/>
            <person name="Clifton S.W."/>
            <person name="Comeron J.M."/>
            <person name="Costello J.C."/>
            <person name="Coyne J.A."/>
            <person name="Daub J."/>
            <person name="David R.G."/>
            <person name="Delcher A.L."/>
            <person name="Delehaunty K."/>
            <person name="Do C.B."/>
            <person name="Ebling H."/>
            <person name="Edwards K."/>
            <person name="Eickbush T."/>
            <person name="Evans J.D."/>
            <person name="Filipski A."/>
            <person name="Findeiss S."/>
            <person name="Freyhult E."/>
            <person name="Fulton L."/>
            <person name="Fulton R."/>
            <person name="Garcia A.C."/>
            <person name="Gardiner A."/>
            <person name="Garfield D.A."/>
            <person name="Garvin B.E."/>
            <person name="Gibson G."/>
            <person name="Gilbert D."/>
            <person name="Gnerre S."/>
            <person name="Godfrey J."/>
            <person name="Good R."/>
            <person name="Gotea V."/>
            <person name="Gravely B."/>
            <person name="Greenberg A.J."/>
            <person name="Griffiths-Jones S."/>
            <person name="Gross S."/>
            <person name="Guigo R."/>
            <person name="Gustafson E.A."/>
            <person name="Haerty W."/>
            <person name="Hahn M.W."/>
            <person name="Halligan D.L."/>
            <person name="Halpern A.L."/>
            <person name="Halter G.M."/>
            <person name="Han M.V."/>
            <person name="Heger A."/>
            <person name="Hillier L."/>
            <person name="Hinrichs A.S."/>
            <person name="Holmes I."/>
            <person name="Hoskins R.A."/>
            <person name="Hubisz M.J."/>
            <person name="Hultmark D."/>
            <person name="Huntley M.A."/>
            <person name="Jaffe D.B."/>
            <person name="Jagadeeshan S."/>
            <person name="Jeck W.R."/>
            <person name="Johnson J."/>
            <person name="Jones C.D."/>
            <person name="Jordan W.C."/>
            <person name="Karpen G.H."/>
            <person name="Kataoka E."/>
            <person name="Keightley P.D."/>
            <person name="Kheradpour P."/>
            <person name="Kirkness E.F."/>
            <person name="Koerich L.B."/>
            <person name="Kristiansen K."/>
            <person name="Kudrna D."/>
            <person name="Kulathinal R.J."/>
            <person name="Kumar S."/>
            <person name="Kwok R."/>
            <person name="Lander E."/>
            <person name="Langley C.H."/>
            <person name="Lapoint R."/>
            <person name="Lazzaro B.P."/>
            <person name="Lee S.J."/>
            <person name="Levesque L."/>
            <person name="Li R."/>
            <person name="Lin C.F."/>
            <person name="Lin M.F."/>
            <person name="Lindblad-Toh K."/>
            <person name="Llopart A."/>
            <person name="Long M."/>
            <person name="Low L."/>
            <person name="Lozovsky E."/>
            <person name="Lu J."/>
            <person name="Luo M."/>
            <person name="Machado C.A."/>
            <person name="Makalowski W."/>
            <person name="Marzo M."/>
            <person name="Matsuda M."/>
            <person name="Matzkin L."/>
            <person name="McAllister B."/>
            <person name="McBride C.S."/>
            <person name="McKernan B."/>
            <person name="McKernan K."/>
            <person name="Mendez-Lago M."/>
            <person name="Minx P."/>
            <person name="Mollenhauer M.U."/>
            <person name="Montooth K."/>
            <person name="Mount S.M."/>
            <person name="Mu X."/>
            <person name="Myers E."/>
            <person name="Negre B."/>
            <person name="Newfeld S."/>
            <person name="Nielsen R."/>
            <person name="Noor M.A."/>
            <person name="O'Grady P."/>
            <person name="Pachter L."/>
            <person name="Papaceit M."/>
            <person name="Parisi M.J."/>
            <person name="Parisi M."/>
            <person name="Parts L."/>
            <person name="Pedersen J.S."/>
            <person name="Pesole G."/>
            <person name="Phillippy A.M."/>
            <person name="Ponting C.P."/>
            <person name="Pop M."/>
            <person name="Porcelli D."/>
            <person name="Powell J.R."/>
            <person name="Prohaska S."/>
            <person name="Pruitt K."/>
            <person name="Puig M."/>
            <person name="Quesneville H."/>
            <person name="Ram K.R."/>
            <person name="Rand D."/>
            <person name="Rasmussen M.D."/>
            <person name="Reed L.K."/>
            <person name="Reenan R."/>
            <person name="Reily A."/>
            <person name="Remington K.A."/>
            <person name="Rieger T.T."/>
            <person name="Ritchie M.G."/>
            <person name="Robin C."/>
            <person name="Rogers Y.H."/>
            <person name="Rohde C."/>
            <person name="Rozas J."/>
            <person name="Rubenfield M.J."/>
            <person name="Ruiz A."/>
            <person name="Russo S."/>
            <person name="Salzberg S.L."/>
            <person name="Sanchez-Gracia A."/>
            <person name="Saranga D.J."/>
            <person name="Sato H."/>
            <person name="Schaeffer S.W."/>
            <person name="Schatz M.C."/>
            <person name="Schlenke T."/>
            <person name="Schwartz R."/>
            <person name="Segarra C."/>
            <person name="Singh R.S."/>
            <person name="Sirot L."/>
            <person name="Sirota M."/>
            <person name="Sisneros N.B."/>
            <person name="Smith C.D."/>
            <person name="Smith T.F."/>
            <person name="Spieth J."/>
            <person name="Stage D.E."/>
            <person name="Stark A."/>
            <person name="Stephan W."/>
            <person name="Strausberg R.L."/>
            <person name="Strempel S."/>
            <person name="Sturgill D."/>
            <person name="Sutton G."/>
            <person name="Sutton G.G."/>
            <person name="Tao W."/>
            <person name="Teichmann S."/>
            <person name="Tobari Y.N."/>
            <person name="Tomimura Y."/>
            <person name="Tsolas J.M."/>
            <person name="Valente V.L."/>
            <person name="Venter E."/>
            <person name="Venter J.C."/>
            <person name="Vicario S."/>
            <person name="Vieira F.G."/>
            <person name="Vilella A.J."/>
            <person name="Villasante A."/>
            <person name="Walenz B."/>
            <person name="Wang J."/>
            <person name="Wasserman M."/>
            <person name="Watts T."/>
            <person name="Wilson D."/>
            <person name="Wilson R.K."/>
            <person name="Wing R.A."/>
            <person name="Wolfner M.F."/>
            <person name="Wong A."/>
            <person name="Wong G.K."/>
            <person name="Wu C.I."/>
            <person name="Wu G."/>
            <person name="Yamamoto D."/>
            <person name="Yang H.P."/>
            <person name="Yang S.P."/>
            <person name="Yorke J.A."/>
            <person name="Yoshida K."/>
            <person name="Zdobnov E."/>
            <person name="Zhang P."/>
            <person name="Zhang Y."/>
            <person name="Zimin A.V."/>
            <person name="Baldwin J."/>
            <person name="Abdouelleil A."/>
            <person name="Abdulkadir J."/>
            <person name="Abebe A."/>
            <person name="Abera B."/>
            <person name="Abreu J."/>
            <person name="Acer S.C."/>
            <person name="Aftuck L."/>
            <person name="Alexander A."/>
            <person name="An P."/>
            <person name="Anderson E."/>
            <person name="Anderson S."/>
            <person name="Arachi H."/>
            <person name="Azer M."/>
            <person name="Bachantsang P."/>
            <person name="Barry A."/>
            <person name="Bayul T."/>
            <person name="Berlin A."/>
            <person name="Bessette D."/>
            <person name="Bloom T."/>
            <person name="Blye J."/>
            <person name="Boguslavskiy L."/>
            <person name="Bonnet C."/>
            <person name="Boukhgalter B."/>
            <person name="Bourzgui I."/>
            <person name="Brown A."/>
            <person name="Cahill P."/>
            <person name="Channer S."/>
            <person name="Cheshatsang Y."/>
            <person name="Chuda L."/>
            <person name="Citroen M."/>
            <person name="Collymore A."/>
            <person name="Cooke P."/>
            <person name="Costello M."/>
            <person name="D'Aco K."/>
            <person name="Daza R."/>
            <person name="De Haan G."/>
            <person name="DeGray S."/>
            <person name="DeMaso C."/>
            <person name="Dhargay N."/>
            <person name="Dooley K."/>
            <person name="Dooley E."/>
            <person name="Doricent M."/>
            <person name="Dorje P."/>
            <person name="Dorjee K."/>
            <person name="Dupes A."/>
            <person name="Elong R."/>
            <person name="Falk J."/>
            <person name="Farina A."/>
            <person name="Faro S."/>
            <person name="Ferguson D."/>
            <person name="Fisher S."/>
            <person name="Foley C.D."/>
            <person name="Franke A."/>
            <person name="Friedrich D."/>
            <person name="Gadbois L."/>
            <person name="Gearin G."/>
            <person name="Gearin C.R."/>
            <person name="Giannoukos G."/>
            <person name="Goode T."/>
            <person name="Graham J."/>
            <person name="Grandbois E."/>
            <person name="Grewal S."/>
            <person name="Gyaltsen K."/>
            <person name="Hafez N."/>
            <person name="Hagos B."/>
            <person name="Hall J."/>
            <person name="Henson C."/>
            <person name="Hollinger A."/>
            <person name="Honan T."/>
            <person name="Huard M.D."/>
            <person name="Hughes L."/>
            <person name="Hurhula B."/>
            <person name="Husby M.E."/>
            <person name="Kamat A."/>
            <person name="Kanga B."/>
            <person name="Kashin S."/>
            <person name="Khazanovich D."/>
            <person name="Kisner P."/>
            <person name="Lance K."/>
            <person name="Lara M."/>
            <person name="Lee W."/>
            <person name="Lennon N."/>
            <person name="Letendre F."/>
            <person name="LeVine R."/>
            <person name="Lipovsky A."/>
            <person name="Liu X."/>
            <person name="Liu J."/>
            <person name="Liu S."/>
            <person name="Lokyitsang T."/>
            <person name="Lokyitsang Y."/>
            <person name="Lubonja R."/>
            <person name="Lui A."/>
            <person name="MacDonald P."/>
            <person name="Magnisalis V."/>
            <person name="Maru K."/>
            <person name="Matthews C."/>
            <person name="McCusker W."/>
            <person name="McDonough S."/>
            <person name="Mehta T."/>
            <person name="Meldrim J."/>
            <person name="Meneus L."/>
            <person name="Mihai O."/>
            <person name="Mihalev A."/>
            <person name="Mihova T."/>
            <person name="Mittelman R."/>
            <person name="Mlenga V."/>
            <person name="Montmayeur A."/>
            <person name="Mulrain L."/>
            <person name="Navidi A."/>
            <person name="Naylor J."/>
            <person name="Negash T."/>
            <person name="Nguyen T."/>
            <person name="Nguyen N."/>
            <person name="Nicol R."/>
            <person name="Norbu C."/>
            <person name="Norbu N."/>
            <person name="Novod N."/>
            <person name="O'Neill B."/>
            <person name="Osman S."/>
            <person name="Markiewicz E."/>
            <person name="Oyono O.L."/>
            <person name="Patti C."/>
            <person name="Phunkhang P."/>
            <person name="Pierre F."/>
            <person name="Priest M."/>
            <person name="Raghuraman S."/>
            <person name="Rege F."/>
            <person name="Reyes R."/>
            <person name="Rise C."/>
            <person name="Rogov P."/>
            <person name="Ross K."/>
            <person name="Ryan E."/>
            <person name="Settipalli S."/>
            <person name="Shea T."/>
            <person name="Sherpa N."/>
            <person name="Shi L."/>
            <person name="Shih D."/>
            <person name="Sparrow T."/>
            <person name="Spaulding J."/>
            <person name="Stalker J."/>
            <person name="Stange-Thomann N."/>
            <person name="Stavropoulos S."/>
            <person name="Stone C."/>
            <person name="Strader C."/>
            <person name="Tesfaye S."/>
            <person name="Thomson T."/>
            <person name="Thoulutsang Y."/>
            <person name="Thoulutsang D."/>
            <person name="Topham K."/>
            <person name="Topping I."/>
            <person name="Tsamla T."/>
            <person name="Vassiliev H."/>
            <person name="Vo A."/>
            <person name="Wangchuk T."/>
            <person name="Wangdi T."/>
            <person name="Weiand M."/>
            <person name="Wilkinson J."/>
            <person name="Wilson A."/>
            <person name="Yadav S."/>
            <person name="Young G."/>
            <person name="Yu Q."/>
            <person name="Zembek L."/>
            <person name="Zhong D."/>
            <person name="Zimmer A."/>
            <person name="Zwirko Z."/>
            <person name="Jaffe D.B."/>
            <person name="Alvarez P."/>
            <person name="Brockman W."/>
            <person name="Butler J."/>
            <person name="Chin C."/>
            <person name="Gnerre S."/>
            <person name="Grabherr M."/>
            <person name="Kleber M."/>
            <person name="Mauceli E."/>
            <person name="MacCallum I."/>
        </authorList>
    </citation>
    <scope>NUCLEOTIDE SEQUENCE [LARGE SCALE GENOMIC DNA]</scope>
    <source>
        <strain evidence="19">Tucson 15287-2541.00</strain>
    </source>
</reference>
<dbReference type="InParanoid" id="B4J9P6"/>
<dbReference type="EC" id="3.1.3.1" evidence="3 16"/>
<accession>B4J9P6</accession>
<name>B4J9P6_DROGR</name>
<keyword evidence="6 14" id="KW-0479">Metal-binding</keyword>
<dbReference type="STRING" id="7222.B4J9P6"/>
<feature type="binding site" evidence="14">
    <location>
        <position position="92"/>
    </location>
    <ligand>
        <name>Zn(2+)</name>
        <dbReference type="ChEBI" id="CHEBI:29105"/>
        <label>2</label>
    </ligand>
</feature>
<evidence type="ECO:0000256" key="3">
    <source>
        <dbReference type="ARBA" id="ARBA00012647"/>
    </source>
</evidence>
<evidence type="ECO:0000256" key="6">
    <source>
        <dbReference type="ARBA" id="ARBA00022723"/>
    </source>
</evidence>
<feature type="binding site" evidence="14">
    <location>
        <position position="370"/>
    </location>
    <ligand>
        <name>Zn(2+)</name>
        <dbReference type="ChEBI" id="CHEBI:29105"/>
        <label>2</label>
    </ligand>
</feature>
<dbReference type="InterPro" id="IPR001952">
    <property type="entry name" value="Alkaline_phosphatase"/>
</dbReference>
<proteinExistence type="inferred from homology"/>
<evidence type="ECO:0000256" key="4">
    <source>
        <dbReference type="ARBA" id="ARBA00022475"/>
    </source>
</evidence>
<dbReference type="InterPro" id="IPR018299">
    <property type="entry name" value="Alkaline_phosphatase_AS"/>
</dbReference>
<evidence type="ECO:0000256" key="7">
    <source>
        <dbReference type="ARBA" id="ARBA00022801"/>
    </source>
</evidence>
<keyword evidence="9 14" id="KW-0460">Magnesium</keyword>
<comment type="similarity">
    <text evidence="2 15">Belongs to the alkaline phosphatase family.</text>
</comment>
<comment type="cofactor">
    <cofactor evidence="14">
        <name>Mg(2+)</name>
        <dbReference type="ChEBI" id="CHEBI:18420"/>
    </cofactor>
    <text evidence="14">Binds 1 Mg(2+) ion.</text>
</comment>
<dbReference type="Proteomes" id="UP000001070">
    <property type="component" value="Unassembled WGS sequence"/>
</dbReference>
<dbReference type="OMA" id="NGYFAFI"/>
<dbReference type="PRINTS" id="PR00113">
    <property type="entry name" value="ALKPHPHTASE"/>
</dbReference>
<dbReference type="KEGG" id="dgr:6559326"/>
<evidence type="ECO:0000256" key="5">
    <source>
        <dbReference type="ARBA" id="ARBA00022622"/>
    </source>
</evidence>
<feature type="binding site" evidence="14">
    <location>
        <position position="483"/>
    </location>
    <ligand>
        <name>Zn(2+)</name>
        <dbReference type="ChEBI" id="CHEBI:29105"/>
        <label>2</label>
    </ligand>
</feature>
<feature type="binding site" evidence="14">
    <location>
        <position position="407"/>
    </location>
    <ligand>
        <name>Zn(2+)</name>
        <dbReference type="ChEBI" id="CHEBI:29105"/>
        <label>2</label>
    </ligand>
</feature>
<keyword evidence="11" id="KW-0325">Glycoprotein</keyword>
<dbReference type="Pfam" id="PF00245">
    <property type="entry name" value="Alk_phosphatase"/>
    <property type="match status" value="1"/>
</dbReference>
<dbReference type="Gene3D" id="3.40.720.10">
    <property type="entry name" value="Alkaline Phosphatase, subunit A"/>
    <property type="match status" value="1"/>
</dbReference>
<dbReference type="PANTHER" id="PTHR11596:SF91">
    <property type="entry name" value="ALKALINE PHOSPHATASE-RELATED"/>
    <property type="match status" value="1"/>
</dbReference>
<feature type="binding site" evidence="14">
    <location>
        <position position="366"/>
    </location>
    <ligand>
        <name>Zn(2+)</name>
        <dbReference type="ChEBI" id="CHEBI:29105"/>
        <label>2</label>
    </ligand>
</feature>
<keyword evidence="12" id="KW-0449">Lipoprotein</keyword>
<evidence type="ECO:0000256" key="11">
    <source>
        <dbReference type="ARBA" id="ARBA00023180"/>
    </source>
</evidence>
<dbReference type="FunCoup" id="B4J9P6">
    <property type="interactions" value="146"/>
</dbReference>
<dbReference type="HOGENOM" id="CLU_008539_4_0_1"/>
<keyword evidence="8 14" id="KW-0862">Zinc</keyword>
<keyword evidence="17" id="KW-0732">Signal</keyword>
<dbReference type="AlphaFoldDB" id="B4J9P6"/>
<evidence type="ECO:0000256" key="13">
    <source>
        <dbReference type="PIRSR" id="PIRSR601952-1"/>
    </source>
</evidence>